<dbReference type="InterPro" id="IPR052050">
    <property type="entry name" value="SecEffector_AnkRepeat"/>
</dbReference>
<evidence type="ECO:0000313" key="1">
    <source>
        <dbReference type="EMBL" id="AJF97552.1"/>
    </source>
</evidence>
<dbReference type="Gene3D" id="1.25.40.20">
    <property type="entry name" value="Ankyrin repeat-containing domain"/>
    <property type="match status" value="1"/>
</dbReference>
<dbReference type="InterPro" id="IPR036770">
    <property type="entry name" value="Ankyrin_rpt-contain_sf"/>
</dbReference>
<evidence type="ECO:0000313" key="2">
    <source>
        <dbReference type="Proteomes" id="UP000202511"/>
    </source>
</evidence>
<sequence>MAFCFDLDPELVALVAIQADRAMRPVMARVSRVWRHGVLDLAPALARAAGLVQPSEDKMRDDYGACLAARGWTDVLHWAHSQGLRFSSDAYVEAIRCGQFETLMWLAQHDRPARRKLLRNTKWGYLHQADKIACAKAARVGRLDILMWLRCETPEQRQELIEALGMPDAPAESVARWVTNRKLFEAWEWDDRTCTQAARGGHLDVLQWALANGCPHEDRMIYDVAARSGCIDVIEWVHTQGMRGSTHLWEYAVRSGSLDMLKWVDANNPDHCAHPGVAYYHREGIVCTAAARIGRIDMLEWARARGCAWTAKTCAAAAGAGHMDVLQRLRAQGCPWDESTCKAAARGGHYEVLWWARANGCPWDARTCKFVAASGRLDVLQRLRADGCPWDAGACSLAAGGGHLDVLQWLRANGCPWDDDACPKAVRGGHLDTLVWLRAQGCPWSDWWCLHNLMWATSNTRMRQYVLDSVSPEARQKYLARVQPA</sequence>
<dbReference type="GeneID" id="23462469"/>
<reference evidence="1 2" key="1">
    <citation type="journal article" date="2015" name="Parasitol. Res.">
        <title>Viruses in close associations with free-living amoebae.</title>
        <authorList>
            <person name="Scheid P."/>
        </authorList>
    </citation>
    <scope>NUCLEOTIDE SEQUENCE [LARGE SCALE GENOMIC DNA]</scope>
    <source>
        <strain evidence="1">KlaHel</strain>
    </source>
</reference>
<dbReference type="EMBL" id="KP136319">
    <property type="protein sequence ID" value="AJF97552.1"/>
    <property type="molecule type" value="Genomic_DNA"/>
</dbReference>
<organism evidence="1 2">
    <name type="scientific">Pandoravirus inopinatum</name>
    <dbReference type="NCBI Taxonomy" id="1605721"/>
    <lineage>
        <taxon>Viruses</taxon>
        <taxon>Pandoravirus</taxon>
    </lineage>
</organism>
<dbReference type="PANTHER" id="PTHR46586:SF3">
    <property type="entry name" value="ANKYRIN REPEAT-CONTAINING PROTEIN"/>
    <property type="match status" value="1"/>
</dbReference>
<accession>A0A0B5JCZ3</accession>
<dbReference type="KEGG" id="vg:23462469"/>
<dbReference type="SUPFAM" id="SSF48403">
    <property type="entry name" value="Ankyrin repeat"/>
    <property type="match status" value="1"/>
</dbReference>
<dbReference type="OrthoDB" id="9388at10239"/>
<dbReference type="PANTHER" id="PTHR46586">
    <property type="entry name" value="ANKYRIN REPEAT-CONTAINING PROTEIN"/>
    <property type="match status" value="1"/>
</dbReference>
<proteinExistence type="predicted"/>
<protein>
    <submittedName>
        <fullName evidence="1">Ankyrin repeat protein</fullName>
    </submittedName>
</protein>
<name>A0A0B5JCZ3_9VIRU</name>
<dbReference type="RefSeq" id="YP_009119787.1">
    <property type="nucleotide sequence ID" value="NC_026440.1"/>
</dbReference>
<dbReference type="Proteomes" id="UP000202511">
    <property type="component" value="Segment"/>
</dbReference>